<feature type="non-terminal residue" evidence="2">
    <location>
        <position position="64"/>
    </location>
</feature>
<feature type="compositionally biased region" description="Basic and acidic residues" evidence="1">
    <location>
        <begin position="50"/>
        <end position="64"/>
    </location>
</feature>
<sequence>MGDGIETSSHSLDSPTSEEIVLVRNCGETLLGRGHGQTQESPGARGGLGNHKELDNLYGRDWRG</sequence>
<feature type="region of interest" description="Disordered" evidence="1">
    <location>
        <begin position="31"/>
        <end position="64"/>
    </location>
</feature>
<dbReference type="EMBL" id="BMAW01066031">
    <property type="protein sequence ID" value="GFT53041.1"/>
    <property type="molecule type" value="Genomic_DNA"/>
</dbReference>
<proteinExistence type="predicted"/>
<keyword evidence="3" id="KW-1185">Reference proteome</keyword>
<gene>
    <name evidence="2" type="ORF">NPIL_261521</name>
</gene>
<dbReference type="AlphaFoldDB" id="A0A8X6TT27"/>
<dbReference type="Proteomes" id="UP000887013">
    <property type="component" value="Unassembled WGS sequence"/>
</dbReference>
<organism evidence="2 3">
    <name type="scientific">Nephila pilipes</name>
    <name type="common">Giant wood spider</name>
    <name type="synonym">Nephila maculata</name>
    <dbReference type="NCBI Taxonomy" id="299642"/>
    <lineage>
        <taxon>Eukaryota</taxon>
        <taxon>Metazoa</taxon>
        <taxon>Ecdysozoa</taxon>
        <taxon>Arthropoda</taxon>
        <taxon>Chelicerata</taxon>
        <taxon>Arachnida</taxon>
        <taxon>Araneae</taxon>
        <taxon>Araneomorphae</taxon>
        <taxon>Entelegynae</taxon>
        <taxon>Araneoidea</taxon>
        <taxon>Nephilidae</taxon>
        <taxon>Nephila</taxon>
    </lineage>
</organism>
<evidence type="ECO:0000313" key="2">
    <source>
        <dbReference type="EMBL" id="GFT53041.1"/>
    </source>
</evidence>
<evidence type="ECO:0000313" key="3">
    <source>
        <dbReference type="Proteomes" id="UP000887013"/>
    </source>
</evidence>
<name>A0A8X6TT27_NEPPI</name>
<accession>A0A8X6TT27</accession>
<evidence type="ECO:0000256" key="1">
    <source>
        <dbReference type="SAM" id="MobiDB-lite"/>
    </source>
</evidence>
<protein>
    <submittedName>
        <fullName evidence="2">Uncharacterized protein</fullName>
    </submittedName>
</protein>
<reference evidence="2" key="1">
    <citation type="submission" date="2020-08" db="EMBL/GenBank/DDBJ databases">
        <title>Multicomponent nature underlies the extraordinary mechanical properties of spider dragline silk.</title>
        <authorList>
            <person name="Kono N."/>
            <person name="Nakamura H."/>
            <person name="Mori M."/>
            <person name="Yoshida Y."/>
            <person name="Ohtoshi R."/>
            <person name="Malay A.D."/>
            <person name="Moran D.A.P."/>
            <person name="Tomita M."/>
            <person name="Numata K."/>
            <person name="Arakawa K."/>
        </authorList>
    </citation>
    <scope>NUCLEOTIDE SEQUENCE</scope>
</reference>
<comment type="caution">
    <text evidence="2">The sequence shown here is derived from an EMBL/GenBank/DDBJ whole genome shotgun (WGS) entry which is preliminary data.</text>
</comment>